<keyword evidence="22 26" id="KW-0003">3Fe-4S</keyword>
<evidence type="ECO:0000256" key="16">
    <source>
        <dbReference type="ARBA" id="ARBA00022962"/>
    </source>
</evidence>
<dbReference type="InterPro" id="IPR023753">
    <property type="entry name" value="FAD/NAD-binding_dom"/>
</dbReference>
<dbReference type="CDD" id="cd00713">
    <property type="entry name" value="GltS"/>
    <property type="match status" value="1"/>
</dbReference>
<dbReference type="Gene3D" id="3.60.20.10">
    <property type="entry name" value="Glutamine Phosphoribosylpyrophosphate, subunit 1, domain 1"/>
    <property type="match status" value="1"/>
</dbReference>
<dbReference type="PANTHER" id="PTHR43100:SF1">
    <property type="entry name" value="GLUTAMATE SYNTHASE [NADPH] SMALL CHAIN"/>
    <property type="match status" value="1"/>
</dbReference>
<evidence type="ECO:0000256" key="17">
    <source>
        <dbReference type="ARBA" id="ARBA00023002"/>
    </source>
</evidence>
<evidence type="ECO:0000256" key="12">
    <source>
        <dbReference type="ARBA" id="ARBA00022643"/>
    </source>
</evidence>
<evidence type="ECO:0000256" key="27">
    <source>
        <dbReference type="SAM" id="MobiDB-lite"/>
    </source>
</evidence>
<dbReference type="Pfam" id="PF07992">
    <property type="entry name" value="Pyr_redox_2"/>
    <property type="match status" value="1"/>
</dbReference>
<evidence type="ECO:0000259" key="28">
    <source>
        <dbReference type="PROSITE" id="PS51278"/>
    </source>
</evidence>
<keyword evidence="14" id="KW-0274">FAD</keyword>
<dbReference type="Gene3D" id="3.50.50.60">
    <property type="entry name" value="FAD/NAD(P)-binding domain"/>
    <property type="match status" value="1"/>
</dbReference>
<dbReference type="InterPro" id="IPR006005">
    <property type="entry name" value="Glut_synth_ssu1"/>
</dbReference>
<dbReference type="GO" id="GO:0051538">
    <property type="term" value="F:3 iron, 4 sulfur cluster binding"/>
    <property type="evidence" value="ECO:0007669"/>
    <property type="project" value="UniProtKB-KW"/>
</dbReference>
<evidence type="ECO:0000256" key="26">
    <source>
        <dbReference type="PIRSR" id="PIRSR000187-2"/>
    </source>
</evidence>
<keyword evidence="20" id="KW-0520">NAD</keyword>
<evidence type="ECO:0000256" key="13">
    <source>
        <dbReference type="ARBA" id="ARBA00022723"/>
    </source>
</evidence>
<dbReference type="GO" id="GO:0010181">
    <property type="term" value="F:FMN binding"/>
    <property type="evidence" value="ECO:0007669"/>
    <property type="project" value="InterPro"/>
</dbReference>
<dbReference type="InterPro" id="IPR002489">
    <property type="entry name" value="Glu_synth_asu_C"/>
</dbReference>
<evidence type="ECO:0000256" key="8">
    <source>
        <dbReference type="ARBA" id="ARBA00011245"/>
    </source>
</evidence>
<dbReference type="Pfam" id="PF00310">
    <property type="entry name" value="GATase_2"/>
    <property type="match status" value="1"/>
</dbReference>
<comment type="cofactor">
    <cofactor evidence="1">
        <name>FMN</name>
        <dbReference type="ChEBI" id="CHEBI:58210"/>
    </cofactor>
</comment>
<evidence type="ECO:0000256" key="7">
    <source>
        <dbReference type="ARBA" id="ARBA00009716"/>
    </source>
</evidence>
<dbReference type="SUPFAM" id="SSF56235">
    <property type="entry name" value="N-terminal nucleophile aminohydrolases (Ntn hydrolases)"/>
    <property type="match status" value="1"/>
</dbReference>
<dbReference type="GO" id="GO:0006537">
    <property type="term" value="P:glutamate biosynthetic process"/>
    <property type="evidence" value="ECO:0007669"/>
    <property type="project" value="UniProtKB-KW"/>
</dbReference>
<evidence type="ECO:0000313" key="29">
    <source>
        <dbReference type="EMBL" id="KAH8487596.1"/>
    </source>
</evidence>
<feature type="binding site" evidence="26">
    <location>
        <position position="1237"/>
    </location>
    <ligand>
        <name>[3Fe-4S] cluster</name>
        <dbReference type="ChEBI" id="CHEBI:21137"/>
    </ligand>
</feature>
<keyword evidence="21" id="KW-0314">Glutamate biosynthesis</keyword>
<dbReference type="SUPFAM" id="SSF69336">
    <property type="entry name" value="Alpha subunit of glutamate synthase, C-terminal domain"/>
    <property type="match status" value="1"/>
</dbReference>
<dbReference type="FunFam" id="2.160.20.60:FF:000001">
    <property type="entry name" value="Glutamate synthase, large subunit"/>
    <property type="match status" value="1"/>
</dbReference>
<keyword evidence="18" id="KW-0408">Iron</keyword>
<dbReference type="GO" id="GO:0016040">
    <property type="term" value="F:glutamate synthase (NADH) activity"/>
    <property type="evidence" value="ECO:0007669"/>
    <property type="project" value="UniProtKB-EC"/>
</dbReference>
<keyword evidence="10" id="KW-0285">Flavoprotein</keyword>
<organism evidence="29 30">
    <name type="scientific">Populus deltoides</name>
    <name type="common">Eastern poplar</name>
    <name type="synonym">Eastern cottonwood</name>
    <dbReference type="NCBI Taxonomy" id="3696"/>
    <lineage>
        <taxon>Eukaryota</taxon>
        <taxon>Viridiplantae</taxon>
        <taxon>Streptophyta</taxon>
        <taxon>Embryophyta</taxon>
        <taxon>Tracheophyta</taxon>
        <taxon>Spermatophyta</taxon>
        <taxon>Magnoliopsida</taxon>
        <taxon>eudicotyledons</taxon>
        <taxon>Gunneridae</taxon>
        <taxon>Pentapetalae</taxon>
        <taxon>rosids</taxon>
        <taxon>fabids</taxon>
        <taxon>Malpighiales</taxon>
        <taxon>Salicaceae</taxon>
        <taxon>Saliceae</taxon>
        <taxon>Populus</taxon>
    </lineage>
</organism>
<dbReference type="Proteomes" id="UP000807159">
    <property type="component" value="Chromosome 15"/>
</dbReference>
<keyword evidence="17" id="KW-0560">Oxidoreductase</keyword>
<dbReference type="InterPro" id="IPR012220">
    <property type="entry name" value="Glu_synth_euk"/>
</dbReference>
<keyword evidence="19 26" id="KW-0411">Iron-sulfur</keyword>
<evidence type="ECO:0000256" key="18">
    <source>
        <dbReference type="ARBA" id="ARBA00023004"/>
    </source>
</evidence>
<dbReference type="InterPro" id="IPR013785">
    <property type="entry name" value="Aldolase_TIM"/>
</dbReference>
<comment type="cofactor">
    <cofactor evidence="26">
        <name>[3Fe-4S] cluster</name>
        <dbReference type="ChEBI" id="CHEBI:21137"/>
    </cofactor>
    <text evidence="26">Binds 1 [3Fe-4S] cluster.</text>
</comment>
<keyword evidence="30" id="KW-1185">Reference proteome</keyword>
<dbReference type="FunFam" id="1.10.1060.10:FF:000009">
    <property type="entry name" value="Glutamate synthase 1 [NADH] chloroplastic"/>
    <property type="match status" value="1"/>
</dbReference>
<keyword evidence="16" id="KW-0315">Glutamine amidotransferase</keyword>
<dbReference type="Gene3D" id="2.160.20.60">
    <property type="entry name" value="Glutamate synthase, alpha subunit, C-terminal domain"/>
    <property type="match status" value="1"/>
</dbReference>
<dbReference type="Pfam" id="PF04898">
    <property type="entry name" value="Glu_syn_central"/>
    <property type="match status" value="2"/>
</dbReference>
<dbReference type="Gene3D" id="1.10.1060.10">
    <property type="entry name" value="Alpha-helical ferredoxin"/>
    <property type="match status" value="1"/>
</dbReference>
<evidence type="ECO:0000256" key="9">
    <source>
        <dbReference type="ARBA" id="ARBA00022605"/>
    </source>
</evidence>
<dbReference type="GO" id="GO:0016639">
    <property type="term" value="F:oxidoreductase activity, acting on the CH-NH2 group of donors, NAD or NADP as acceptor"/>
    <property type="evidence" value="ECO:0007669"/>
    <property type="project" value="InterPro"/>
</dbReference>
<dbReference type="InterPro" id="IPR036188">
    <property type="entry name" value="FAD/NAD-bd_sf"/>
</dbReference>
<dbReference type="InterPro" id="IPR017932">
    <property type="entry name" value="GATase_2_dom"/>
</dbReference>
<evidence type="ECO:0000256" key="3">
    <source>
        <dbReference type="ARBA" id="ARBA00004474"/>
    </source>
</evidence>
<dbReference type="Pfam" id="PF14691">
    <property type="entry name" value="Fer4_20"/>
    <property type="match status" value="1"/>
</dbReference>
<dbReference type="InterPro" id="IPR036485">
    <property type="entry name" value="Glu_synth_asu_C_sf"/>
</dbReference>
<dbReference type="GO" id="GO:0009536">
    <property type="term" value="C:plastid"/>
    <property type="evidence" value="ECO:0007669"/>
    <property type="project" value="UniProtKB-SubCell"/>
</dbReference>
<dbReference type="CDD" id="cd00982">
    <property type="entry name" value="gltB_C"/>
    <property type="match status" value="1"/>
</dbReference>
<dbReference type="PANTHER" id="PTHR43100">
    <property type="entry name" value="GLUTAMATE SYNTHASE [NADPH] SMALL CHAIN"/>
    <property type="match status" value="1"/>
</dbReference>
<dbReference type="NCBIfam" id="TIGR01317">
    <property type="entry name" value="GOGAT_sm_gam"/>
    <property type="match status" value="1"/>
</dbReference>
<dbReference type="EMBL" id="JACEGQ020000015">
    <property type="protein sequence ID" value="KAH8487596.1"/>
    <property type="molecule type" value="Genomic_DNA"/>
</dbReference>
<evidence type="ECO:0000256" key="10">
    <source>
        <dbReference type="ARBA" id="ARBA00022630"/>
    </source>
</evidence>
<dbReference type="FunFam" id="3.40.50.720:FF:000113">
    <property type="entry name" value="Glutamate synthase [NADH], amyloplastic"/>
    <property type="match status" value="1"/>
</dbReference>
<feature type="region of interest" description="Disordered" evidence="27">
    <location>
        <begin position="1020"/>
        <end position="1043"/>
    </location>
</feature>
<feature type="binding site" evidence="26">
    <location>
        <position position="1231"/>
    </location>
    <ligand>
        <name>[3Fe-4S] cluster</name>
        <dbReference type="ChEBI" id="CHEBI:21137"/>
    </ligand>
</feature>
<evidence type="ECO:0000256" key="24">
    <source>
        <dbReference type="ARBA" id="ARBA00048867"/>
    </source>
</evidence>
<dbReference type="GO" id="GO:0005506">
    <property type="term" value="F:iron ion binding"/>
    <property type="evidence" value="ECO:0007669"/>
    <property type="project" value="InterPro"/>
</dbReference>
<dbReference type="InterPro" id="IPR028261">
    <property type="entry name" value="DPD_II"/>
</dbReference>
<comment type="cofactor">
    <cofactor evidence="2">
        <name>FAD</name>
        <dbReference type="ChEBI" id="CHEBI:57692"/>
    </cofactor>
</comment>
<keyword evidence="15" id="KW-0809">Transit peptide</keyword>
<dbReference type="FunFam" id="3.20.20.70:FF:000017">
    <property type="entry name" value="Glutamate synthase [NADH], amyloplastic"/>
    <property type="match status" value="1"/>
</dbReference>
<dbReference type="Gene3D" id="3.20.20.70">
    <property type="entry name" value="Aldolase class I"/>
    <property type="match status" value="2"/>
</dbReference>
<evidence type="ECO:0000256" key="25">
    <source>
        <dbReference type="PIRSR" id="PIRSR000187-1"/>
    </source>
</evidence>
<comment type="catalytic activity">
    <reaction evidence="24">
        <text>2 L-glutamate + NAD(+) = L-glutamine + 2-oxoglutarate + NADH + H(+)</text>
        <dbReference type="Rhea" id="RHEA:13753"/>
        <dbReference type="ChEBI" id="CHEBI:15378"/>
        <dbReference type="ChEBI" id="CHEBI:16810"/>
        <dbReference type="ChEBI" id="CHEBI:29985"/>
        <dbReference type="ChEBI" id="CHEBI:57540"/>
        <dbReference type="ChEBI" id="CHEBI:57945"/>
        <dbReference type="ChEBI" id="CHEBI:58359"/>
        <dbReference type="EC" id="1.4.1.14"/>
    </reaction>
</comment>
<gene>
    <name evidence="29" type="ORF">H0E87_026248</name>
</gene>
<evidence type="ECO:0000256" key="14">
    <source>
        <dbReference type="ARBA" id="ARBA00022827"/>
    </source>
</evidence>
<dbReference type="EC" id="1.4.1.14" evidence="23"/>
<dbReference type="InterPro" id="IPR009051">
    <property type="entry name" value="Helical_ferredxn"/>
</dbReference>
<feature type="region of interest" description="Disordered" evidence="27">
    <location>
        <begin position="1608"/>
        <end position="1628"/>
    </location>
</feature>
<evidence type="ECO:0000256" key="2">
    <source>
        <dbReference type="ARBA" id="ARBA00001974"/>
    </source>
</evidence>
<comment type="pathway">
    <text evidence="6">Amino-acid biosynthesis; L-glutamate biosynthesis via GLT pathway; L-glutamate from 2-oxoglutarate and L-glutamine (NAD(+) route): step 1/1.</text>
</comment>
<dbReference type="PROSITE" id="PS51278">
    <property type="entry name" value="GATASE_TYPE_2"/>
    <property type="match status" value="1"/>
</dbReference>
<dbReference type="GO" id="GO:0048589">
    <property type="term" value="P:developmental growth"/>
    <property type="evidence" value="ECO:0007669"/>
    <property type="project" value="UniProtKB-ARBA"/>
</dbReference>
<sequence>MSAAASSGALLQPKSVKAPFSSLSKSSSLSPSLNVATAASVSRRSARANRCASTRKSVVVERKSFLGSKVRGSAGSERLHFWQSDGPGREPKLRVVVRSALSGVPEKPLGLYDPSFDKDSCGVGFVAELSGDSSRKTVNDALEMLVRMTHRGACGCETNTGDGAGILVALPHDFYKEVAKDIGFELPPPGEYAVGMFFLPTSDNRKEESKNVFTKVAESLGHTVLGWRPVPTDNSGLGNSALQTEPVIEQVFLTATPRSKADFEQQMYILRRVSMVAIRAALNLQYGGVRDFYICSLSSRTVVYKGQLKPEQLKGYYYADLGNERFTSYMALVHSRFSTNTFPSWDRAQPMRVLGHNGEINTLRGNVNWMKAREGLIKCKELGLSKNEMKKLLPIVDASSSDSGAFDGVLELLIRAGRSLPEAVMMMIPEAWQNDKNMDPQRRALYEYFSALMEPWDGPALISFTDGHYLGATLDRNGLRPGRFYVTRSGRVIMASEVGVVDIPPEDVLRKGRLNPGMMLLVDFEKHIIVDDEALKQQYSLARPYGEWLKRQKIELSDIVDSVQESERVAPAISGVVPASDDDTSMQNMGTHGLLAPLKAFGYTVEALEMLMLPMAKDATEALGSMGNDAPLAVMSNREKLTFEYFKQMFAQVTNPPIDPIREKIVTSMECMIGPEANGSNEKMNFRGWRSKVLDITYSKEQGRKGLEETLDRICAEAHEAIKEGYTVLVLSDRAFSSKRVAASSLLAVGAVHQYLVKKLERTQVGLIVESAEPREVHHFCTLVGFGADAICPYLAVEAIWRLQVDGKIPPKSTGEFHTKNELVKKYFKASNYGMMKVLAKMGISTLASYKGAQIFEGLGLSSEVIEKCFAGTPSRVEGATFEMLARDSLHLHELAFPSRVLPPGSAEAVALPNPGDYHWRKGGEIHLNDPLAIAKLQEAARGNSVAAYKEYSKRVQELNKACNLRGLLKFKEADVKVSLDEVEPASEIVKRFCTGAMSYGSISLEAHTTLAQAMNKIGGKSNTGEGGEQPSRMETLPDGSMNPKRSAIKQVASGRFGVSSYYLTNADELQIKMAQGAKPGEGGELPGHKGWASLVLLPHHDIYSIEDLAQLIHDLKNANPAARISVKLVSEAGVGVIASGVVKGHADHVLISGHDGGTGASRWTGIKNAGLPWELGLAETHQTLVANDLRGRTVLQTDGQLKTGRDVAIAALLGAEEFGFSTAPLITLGCIMMRKCHKNTCPVGIATQDPVLREKFAGEPEHVINFFFMLAEELREIMAQLGFRTMTEMVGRSDMLEVDKEVVKSNEKLENIDLSLLLRPAADIRPEAAQYCVQKQDHGLDMALDNKLIKLSEAALEKGLPVYIETPICNVNRAVGTMLSHEVTKRYHLAGLPTDTIHIKLTGSAGQSLGAFLCPGIMLELEGDGNDYVGKGLSGGKIVVYPPKGSLFDPKENIVIGNVALYGATCGEAYFNGMAAERFCVRNSGARAVVEGVGDHGCEYMTGGTVVVLGKTGRNFAAGMSGGVAYVLDLDGKFRSRCNTELVDLDKVEEEEDITTLKMMIQQHQRHTNSLLAREVLADFDNLLPKFIKVFPRDYKRVLANMKEESASKEASDLAAKEVEEAEEQDEAELKEKDAFEELKKLAAASLNGNSIQVEDGPLKRPTRVNDAVKHRGFIAYEREGVQYRDPNIRMNDWKEVTEESKPGPLLKTQSARCMDCGTPFCHQENSGCPLGNKIPEFNELVHQNRWREALDRLLETNNFPEFTGRVCPAPCEGSCVLGIIDDPVSIKNIECSIIDKAFEEGWMVPAPPLKRTGRRVAIVGSGPSGLAAADQLNKMGHLVTVYERADRIGGLMMYGVPNMKTDKVDIVQRRVNLMSEEGINFVVNANVGIDPLYSLDRLRDENNAIVLAVGATKPRDLPVPGRELSGVYFAMQFLHANTKSLLDSNLQDGNYISAKGKKVVVIGGGDTGTDCIGTSIRHGCSSIVNLELLPEPPRTRGPGNPWPQWPRVFRVDYGHQEAAAKFGKDPRSYEVLTKRFIGDENGNVKGLELVRVHWEKDATGKFQFKEVEGSEEVIEADLVLLAMGFLGPELNVAEKLGLEQDNRSNFKAEYGRFSTNVEGIFAAGDCRRGQSLVVWAITEGRQAASQVDKYLMKEEDATINTDNTQDDLVKRHQDLTKRHQDSSKHTVMT</sequence>
<name>A0A8T2X2Z2_POPDE</name>
<evidence type="ECO:0000313" key="30">
    <source>
        <dbReference type="Proteomes" id="UP000807159"/>
    </source>
</evidence>
<dbReference type="InterPro" id="IPR029055">
    <property type="entry name" value="Ntn_hydrolases_N"/>
</dbReference>
<dbReference type="InterPro" id="IPR006982">
    <property type="entry name" value="Glu_synth_centr_N"/>
</dbReference>
<dbReference type="PRINTS" id="PR00419">
    <property type="entry name" value="ADXRDTASE"/>
</dbReference>
<dbReference type="CDD" id="cd02808">
    <property type="entry name" value="GltS_FMN"/>
    <property type="match status" value="1"/>
</dbReference>
<dbReference type="SUPFAM" id="SSF46548">
    <property type="entry name" value="alpha-helical ferredoxin"/>
    <property type="match status" value="1"/>
</dbReference>
<keyword evidence="11" id="KW-0934">Plastid</keyword>
<keyword evidence="12" id="KW-0288">FMN</keyword>
<keyword evidence="13" id="KW-0479">Metal-binding</keyword>
<evidence type="ECO:0000256" key="15">
    <source>
        <dbReference type="ARBA" id="ARBA00022946"/>
    </source>
</evidence>
<keyword evidence="9" id="KW-0028">Amino-acid biosynthesis</keyword>
<proteinExistence type="inferred from homology"/>
<dbReference type="FunFam" id="3.50.50.60:FF:000022">
    <property type="entry name" value="Glutamate synthase [NADH], amyloplastic"/>
    <property type="match status" value="1"/>
</dbReference>
<evidence type="ECO:0000256" key="5">
    <source>
        <dbReference type="ARBA" id="ARBA00004909"/>
    </source>
</evidence>
<evidence type="ECO:0000256" key="1">
    <source>
        <dbReference type="ARBA" id="ARBA00001917"/>
    </source>
</evidence>
<feature type="active site" description="For GATase activity" evidence="25">
    <location>
        <position position="121"/>
    </location>
</feature>
<evidence type="ECO:0000256" key="19">
    <source>
        <dbReference type="ARBA" id="ARBA00023014"/>
    </source>
</evidence>
<evidence type="ECO:0000256" key="6">
    <source>
        <dbReference type="ARBA" id="ARBA00004944"/>
    </source>
</evidence>
<accession>A0A8T2X2Z2</accession>
<protein>
    <recommendedName>
        <fullName evidence="23">glutamate synthase (NADH)</fullName>
        <ecNumber evidence="23">1.4.1.14</ecNumber>
    </recommendedName>
</protein>
<dbReference type="GO" id="GO:0050660">
    <property type="term" value="F:flavin adenine dinucleotide binding"/>
    <property type="evidence" value="ECO:0007669"/>
    <property type="project" value="InterPro"/>
</dbReference>
<evidence type="ECO:0000256" key="11">
    <source>
        <dbReference type="ARBA" id="ARBA00022640"/>
    </source>
</evidence>
<dbReference type="FunFam" id="3.60.20.10:FF:000043">
    <property type="entry name" value="Glutamate synthase 1 [NADH] chloroplastic"/>
    <property type="match status" value="1"/>
</dbReference>
<evidence type="ECO:0000256" key="4">
    <source>
        <dbReference type="ARBA" id="ARBA00004802"/>
    </source>
</evidence>
<dbReference type="Pfam" id="PF01493">
    <property type="entry name" value="GXGXG"/>
    <property type="match status" value="1"/>
</dbReference>
<dbReference type="Pfam" id="PF01645">
    <property type="entry name" value="Glu_synthase"/>
    <property type="match status" value="1"/>
</dbReference>
<comment type="subunit">
    <text evidence="8">Monomer.</text>
</comment>
<dbReference type="InterPro" id="IPR051394">
    <property type="entry name" value="Glutamate_Synthase"/>
</dbReference>
<feature type="binding site" evidence="26">
    <location>
        <position position="1242"/>
    </location>
    <ligand>
        <name>[3Fe-4S] cluster</name>
        <dbReference type="ChEBI" id="CHEBI:21137"/>
    </ligand>
</feature>
<dbReference type="PIRSF" id="PIRSF000187">
    <property type="entry name" value="GOGAT"/>
    <property type="match status" value="1"/>
</dbReference>
<dbReference type="InterPro" id="IPR002932">
    <property type="entry name" value="Glu_synthdom"/>
</dbReference>
<comment type="pathway">
    <text evidence="5">Nitrogen metabolism.</text>
</comment>
<reference evidence="29" key="1">
    <citation type="journal article" date="2021" name="J. Hered.">
        <title>Genome Assembly of Salicaceae Populus deltoides (Eastern Cottonwood) I-69 Based on Nanopore Sequencing and Hi-C Technologies.</title>
        <authorList>
            <person name="Bai S."/>
            <person name="Wu H."/>
            <person name="Zhang J."/>
            <person name="Pan Z."/>
            <person name="Zhao W."/>
            <person name="Li Z."/>
            <person name="Tong C."/>
        </authorList>
    </citation>
    <scope>NUCLEOTIDE SEQUENCE</scope>
    <source>
        <tissue evidence="29">Leaf</tissue>
    </source>
</reference>
<feature type="domain" description="Glutamine amidotransferase type-2" evidence="28">
    <location>
        <begin position="121"/>
        <end position="525"/>
    </location>
</feature>
<evidence type="ECO:0000256" key="23">
    <source>
        <dbReference type="ARBA" id="ARBA00024383"/>
    </source>
</evidence>
<comment type="pathway">
    <text evidence="4">Energy metabolism; nitrogen metabolism.</text>
</comment>
<dbReference type="Gene3D" id="3.40.50.720">
    <property type="entry name" value="NAD(P)-binding Rossmann-like Domain"/>
    <property type="match status" value="1"/>
</dbReference>
<comment type="similarity">
    <text evidence="7">Belongs to the glutamate synthase family.</text>
</comment>
<feature type="compositionally biased region" description="Basic and acidic residues" evidence="27">
    <location>
        <begin position="1608"/>
        <end position="1620"/>
    </location>
</feature>
<dbReference type="SUPFAM" id="SSF51905">
    <property type="entry name" value="FAD/NAD(P)-binding domain"/>
    <property type="match status" value="1"/>
</dbReference>
<dbReference type="SUPFAM" id="SSF51395">
    <property type="entry name" value="FMN-linked oxidoreductases"/>
    <property type="match status" value="1"/>
</dbReference>
<comment type="caution">
    <text evidence="29">The sequence shown here is derived from an EMBL/GenBank/DDBJ whole genome shotgun (WGS) entry which is preliminary data.</text>
</comment>
<evidence type="ECO:0000256" key="21">
    <source>
        <dbReference type="ARBA" id="ARBA00023164"/>
    </source>
</evidence>
<evidence type="ECO:0000256" key="22">
    <source>
        <dbReference type="ARBA" id="ARBA00023291"/>
    </source>
</evidence>
<comment type="subcellular location">
    <subcellularLocation>
        <location evidence="3">Plastid</location>
    </subcellularLocation>
</comment>
<evidence type="ECO:0000256" key="20">
    <source>
        <dbReference type="ARBA" id="ARBA00023027"/>
    </source>
</evidence>